<gene>
    <name evidence="1" type="ORF">HF844_03370</name>
</gene>
<sequence length="142" mass="15867">MTQEERDTTVDWGGEAKHLYRLADACRSERDNLVKAWDRWANRTAAKADPGYEAILQGEPPDWEPTDRVADIWWALEHSADLLEEAAGLVAAVGAVPMTGATSESIMADDFLDTDTRVVLAARWGDRGKPDIRYKYEKGDES</sequence>
<protein>
    <submittedName>
        <fullName evidence="1">Uncharacterized protein</fullName>
    </submittedName>
</protein>
<dbReference type="RefSeq" id="WP_168983945.1">
    <property type="nucleotide sequence ID" value="NZ_JABAGI010000003.1"/>
</dbReference>
<name>A0A7X9NRE1_9BIFI</name>
<evidence type="ECO:0000313" key="2">
    <source>
        <dbReference type="Proteomes" id="UP000588369"/>
    </source>
</evidence>
<dbReference type="EMBL" id="JABAGI010000003">
    <property type="protein sequence ID" value="NME61844.1"/>
    <property type="molecule type" value="Genomic_DNA"/>
</dbReference>
<proteinExistence type="predicted"/>
<accession>A0A7X9NRE1</accession>
<organism evidence="1 2">
    <name type="scientific">Bifidobacterium thermophilum</name>
    <dbReference type="NCBI Taxonomy" id="33905"/>
    <lineage>
        <taxon>Bacteria</taxon>
        <taxon>Bacillati</taxon>
        <taxon>Actinomycetota</taxon>
        <taxon>Actinomycetes</taxon>
        <taxon>Bifidobacteriales</taxon>
        <taxon>Bifidobacteriaceae</taxon>
        <taxon>Bifidobacterium</taxon>
    </lineage>
</organism>
<dbReference type="AlphaFoldDB" id="A0A7X9NRE1"/>
<dbReference type="Proteomes" id="UP000588369">
    <property type="component" value="Unassembled WGS sequence"/>
</dbReference>
<evidence type="ECO:0000313" key="1">
    <source>
        <dbReference type="EMBL" id="NME61844.1"/>
    </source>
</evidence>
<reference evidence="1 2" key="1">
    <citation type="submission" date="2020-04" db="EMBL/GenBank/DDBJ databases">
        <authorList>
            <person name="Hitch T.C.A."/>
            <person name="Wylensek D."/>
            <person name="Clavel T."/>
        </authorList>
    </citation>
    <scope>NUCLEOTIDE SEQUENCE [LARGE SCALE GENOMIC DNA]</scope>
    <source>
        <strain evidence="1 2">BSM-130-P53-3C</strain>
    </source>
</reference>
<comment type="caution">
    <text evidence="1">The sequence shown here is derived from an EMBL/GenBank/DDBJ whole genome shotgun (WGS) entry which is preliminary data.</text>
</comment>